<evidence type="ECO:0000313" key="4">
    <source>
        <dbReference type="Proteomes" id="UP000176944"/>
    </source>
</evidence>
<keyword evidence="2" id="KW-0560">Oxidoreductase</keyword>
<evidence type="ECO:0000256" key="2">
    <source>
        <dbReference type="ARBA" id="ARBA00023002"/>
    </source>
</evidence>
<comment type="similarity">
    <text evidence="1">Belongs to the short-chain dehydrogenases/reductases (SDR) family.</text>
</comment>
<evidence type="ECO:0000256" key="1">
    <source>
        <dbReference type="ARBA" id="ARBA00006484"/>
    </source>
</evidence>
<sequence>MTQAFAGQKIIVVGGTSGMGKAVAQLILQQGGAAVLIGSRQPKLEEAVTELSHYGTVVGELANISDPQMRNTLIDRLNVNHSDATLLVNAAGVFLPKPFIEYEEKDYDLYLDINKGTFFITQAIVKNMIKNGKAGAIVNIGSMWAKQAIEATPSSAYSMAKAGLHSLTQHLAMELANYNIRVNGVSPAVVETPIYEGFIPKEQVHSALEGFNSFHPIGRVGTPTDIAEAVVYLLSEKASWVTGAVWDVDGGVMAGRNQYN</sequence>
<dbReference type="Pfam" id="PF13561">
    <property type="entry name" value="adh_short_C2"/>
    <property type="match status" value="1"/>
</dbReference>
<protein>
    <submittedName>
        <fullName evidence="3">SDR family NAD(P)-dependent oxidoreductase</fullName>
    </submittedName>
</protein>
<dbReference type="FunFam" id="3.40.50.720:FF:000084">
    <property type="entry name" value="Short-chain dehydrogenase reductase"/>
    <property type="match status" value="1"/>
</dbReference>
<dbReference type="InterPro" id="IPR002347">
    <property type="entry name" value="SDR_fam"/>
</dbReference>
<dbReference type="GO" id="GO:0006633">
    <property type="term" value="P:fatty acid biosynthetic process"/>
    <property type="evidence" value="ECO:0007669"/>
    <property type="project" value="TreeGrafter"/>
</dbReference>
<dbReference type="GO" id="GO:0048038">
    <property type="term" value="F:quinone binding"/>
    <property type="evidence" value="ECO:0007669"/>
    <property type="project" value="TreeGrafter"/>
</dbReference>
<accession>A0A1D9FV04</accession>
<proteinExistence type="inferred from homology"/>
<gene>
    <name evidence="3" type="ORF">BJP36_03860</name>
</gene>
<organism evidence="3 4">
    <name type="scientific">Moorena producens (strain JHB)</name>
    <dbReference type="NCBI Taxonomy" id="1454205"/>
    <lineage>
        <taxon>Bacteria</taxon>
        <taxon>Bacillati</taxon>
        <taxon>Cyanobacteriota</taxon>
        <taxon>Cyanophyceae</taxon>
        <taxon>Coleofasciculales</taxon>
        <taxon>Coleofasciculaceae</taxon>
        <taxon>Moorena</taxon>
    </lineage>
</organism>
<dbReference type="SUPFAM" id="SSF51735">
    <property type="entry name" value="NAD(P)-binding Rossmann-fold domains"/>
    <property type="match status" value="1"/>
</dbReference>
<name>A0A1D9FV04_MOOP1</name>
<dbReference type="Gene3D" id="3.40.50.720">
    <property type="entry name" value="NAD(P)-binding Rossmann-like Domain"/>
    <property type="match status" value="1"/>
</dbReference>
<dbReference type="CDD" id="cd05233">
    <property type="entry name" value="SDR_c"/>
    <property type="match status" value="1"/>
</dbReference>
<dbReference type="EMBL" id="CP017708">
    <property type="protein sequence ID" value="AOY79177.1"/>
    <property type="molecule type" value="Genomic_DNA"/>
</dbReference>
<dbReference type="AlphaFoldDB" id="A0A1D9FV04"/>
<dbReference type="PRINTS" id="PR00080">
    <property type="entry name" value="SDRFAMILY"/>
</dbReference>
<dbReference type="PRINTS" id="PR00081">
    <property type="entry name" value="GDHRDH"/>
</dbReference>
<dbReference type="GO" id="GO:0016616">
    <property type="term" value="F:oxidoreductase activity, acting on the CH-OH group of donors, NAD or NADP as acceptor"/>
    <property type="evidence" value="ECO:0007669"/>
    <property type="project" value="TreeGrafter"/>
</dbReference>
<dbReference type="PANTHER" id="PTHR42760:SF133">
    <property type="entry name" value="3-OXOACYL-[ACYL-CARRIER-PROTEIN] REDUCTASE"/>
    <property type="match status" value="1"/>
</dbReference>
<dbReference type="InterPro" id="IPR036291">
    <property type="entry name" value="NAD(P)-bd_dom_sf"/>
</dbReference>
<dbReference type="PANTHER" id="PTHR42760">
    <property type="entry name" value="SHORT-CHAIN DEHYDROGENASES/REDUCTASES FAMILY MEMBER"/>
    <property type="match status" value="1"/>
</dbReference>
<reference evidence="4" key="1">
    <citation type="submission" date="2016-10" db="EMBL/GenBank/DDBJ databases">
        <title>Comparative genomics uncovers the prolific and rare metabolic potential of the cyanobacterial genus Moorea.</title>
        <authorList>
            <person name="Leao T."/>
            <person name="Castelao G."/>
            <person name="Korobeynikov A."/>
            <person name="Monroe E.A."/>
            <person name="Podell S."/>
            <person name="Glukhov E."/>
            <person name="Allen E."/>
            <person name="Gerwick W.H."/>
            <person name="Gerwick L."/>
        </authorList>
    </citation>
    <scope>NUCLEOTIDE SEQUENCE [LARGE SCALE GENOMIC DNA]</scope>
    <source>
        <strain evidence="4">JHB</strain>
    </source>
</reference>
<dbReference type="Proteomes" id="UP000176944">
    <property type="component" value="Chromosome"/>
</dbReference>
<evidence type="ECO:0000313" key="3">
    <source>
        <dbReference type="EMBL" id="AOY79177.1"/>
    </source>
</evidence>